<keyword evidence="3" id="KW-1185">Reference proteome</keyword>
<keyword evidence="1" id="KW-0472">Membrane</keyword>
<keyword evidence="1" id="KW-1133">Transmembrane helix</keyword>
<dbReference type="EMBL" id="BMMK01000011">
    <property type="protein sequence ID" value="GGM55930.1"/>
    <property type="molecule type" value="Genomic_DNA"/>
</dbReference>
<evidence type="ECO:0000313" key="3">
    <source>
        <dbReference type="Proteomes" id="UP000637578"/>
    </source>
</evidence>
<gene>
    <name evidence="2" type="ORF">GCM10012275_28810</name>
</gene>
<evidence type="ECO:0000256" key="1">
    <source>
        <dbReference type="SAM" id="Phobius"/>
    </source>
</evidence>
<sequence length="127" mass="13720">MSAAPQTGAVARVARYRGGVVDRDERREPDPAAPAGLFADELLGLDPDDPEARAFAEHLERMRRVRPSYTVEGYLAGVSDFAESANRARGHRRLVAVVLVGLILLGVAWAVWEALIFVFGTFLAASG</sequence>
<protein>
    <submittedName>
        <fullName evidence="2">Uncharacterized protein</fullName>
    </submittedName>
</protein>
<dbReference type="Proteomes" id="UP000637578">
    <property type="component" value="Unassembled WGS sequence"/>
</dbReference>
<reference evidence="2" key="2">
    <citation type="submission" date="2020-09" db="EMBL/GenBank/DDBJ databases">
        <authorList>
            <person name="Sun Q."/>
            <person name="Zhou Y."/>
        </authorList>
    </citation>
    <scope>NUCLEOTIDE SEQUENCE</scope>
    <source>
        <strain evidence="2">CGMCC 4.5737</strain>
    </source>
</reference>
<dbReference type="AlphaFoldDB" id="A0A8J3CD07"/>
<name>A0A8J3CD07_9PSEU</name>
<evidence type="ECO:0000313" key="2">
    <source>
        <dbReference type="EMBL" id="GGM55930.1"/>
    </source>
</evidence>
<proteinExistence type="predicted"/>
<keyword evidence="1" id="KW-0812">Transmembrane</keyword>
<reference evidence="2" key="1">
    <citation type="journal article" date="2014" name="Int. J. Syst. Evol. Microbiol.">
        <title>Complete genome sequence of Corynebacterium casei LMG S-19264T (=DSM 44701T), isolated from a smear-ripened cheese.</title>
        <authorList>
            <consortium name="US DOE Joint Genome Institute (JGI-PGF)"/>
            <person name="Walter F."/>
            <person name="Albersmeier A."/>
            <person name="Kalinowski J."/>
            <person name="Ruckert C."/>
        </authorList>
    </citation>
    <scope>NUCLEOTIDE SEQUENCE</scope>
    <source>
        <strain evidence="2">CGMCC 4.5737</strain>
    </source>
</reference>
<accession>A0A8J3CD07</accession>
<comment type="caution">
    <text evidence="2">The sequence shown here is derived from an EMBL/GenBank/DDBJ whole genome shotgun (WGS) entry which is preliminary data.</text>
</comment>
<organism evidence="2 3">
    <name type="scientific">Longimycelium tulufanense</name>
    <dbReference type="NCBI Taxonomy" id="907463"/>
    <lineage>
        <taxon>Bacteria</taxon>
        <taxon>Bacillati</taxon>
        <taxon>Actinomycetota</taxon>
        <taxon>Actinomycetes</taxon>
        <taxon>Pseudonocardiales</taxon>
        <taxon>Pseudonocardiaceae</taxon>
        <taxon>Longimycelium</taxon>
    </lineage>
</organism>
<feature type="transmembrane region" description="Helical" evidence="1">
    <location>
        <begin position="94"/>
        <end position="125"/>
    </location>
</feature>